<evidence type="ECO:0000313" key="4">
    <source>
        <dbReference type="Proteomes" id="UP000290876"/>
    </source>
</evidence>
<dbReference type="SUPFAM" id="SSF64182">
    <property type="entry name" value="DHH phosphoesterases"/>
    <property type="match status" value="1"/>
</dbReference>
<dbReference type="RefSeq" id="WP_129622913.1">
    <property type="nucleotide sequence ID" value="NZ_LR215043.1"/>
</dbReference>
<dbReference type="InterPro" id="IPR038763">
    <property type="entry name" value="DHH_sf"/>
</dbReference>
<dbReference type="OrthoDB" id="9803668at2"/>
<gene>
    <name evidence="3" type="primary">nrnA_2</name>
    <name evidence="3" type="ORF">NCTC10184_00282</name>
</gene>
<accession>A0A449BA36</accession>
<dbReference type="PANTHER" id="PTHR47618:SF1">
    <property type="entry name" value="BIFUNCTIONAL OLIGORIBONUCLEASE AND PAP PHOSPHATASE NRNA"/>
    <property type="match status" value="1"/>
</dbReference>
<dbReference type="EMBL" id="LR215043">
    <property type="protein sequence ID" value="VEU78062.1"/>
    <property type="molecule type" value="Genomic_DNA"/>
</dbReference>
<evidence type="ECO:0000259" key="1">
    <source>
        <dbReference type="Pfam" id="PF01368"/>
    </source>
</evidence>
<proteinExistence type="predicted"/>
<dbReference type="Gene3D" id="3.10.310.30">
    <property type="match status" value="1"/>
</dbReference>
<sequence length="324" mass="36668">MKIGTSKIAIDAINKYDNIIIFHHIRPDGDCLGSQAGLAELIRANFPNKKVFTPGNNDHTFDFMDYHFDPVETIDYKNSLAIVVDASSSERIMCADLLLSGKFTAKLRIDHHPNDSDITYDYLFVDEHYVAAAEMIAKIAYDAKWKVTPKAAGHIYLGMVTDSNRFMYADTSARTHKLVAFLYDKGKLDSWKIFVELNKRKMNDLKFTGEILQNFQKQGRVLYFKVTNEIMAKYGFDSLYAATFVNELANIEDNSCWAFFIQLPDGKIRGRLRSNGPKVNEVARKYSGGGHDNAAGITLSSFDQVDEVIADLNELIVKWEAQCK</sequence>
<dbReference type="InterPro" id="IPR003156">
    <property type="entry name" value="DHHA1_dom"/>
</dbReference>
<evidence type="ECO:0000313" key="3">
    <source>
        <dbReference type="EMBL" id="VEU78062.1"/>
    </source>
</evidence>
<dbReference type="Proteomes" id="UP000290876">
    <property type="component" value="Chromosome"/>
</dbReference>
<organism evidence="3 4">
    <name type="scientific">Mycoplasmopsis columbinasalis</name>
    <dbReference type="NCBI Taxonomy" id="114880"/>
    <lineage>
        <taxon>Bacteria</taxon>
        <taxon>Bacillati</taxon>
        <taxon>Mycoplasmatota</taxon>
        <taxon>Mycoplasmoidales</taxon>
        <taxon>Metamycoplasmataceae</taxon>
        <taxon>Mycoplasmopsis</taxon>
    </lineage>
</organism>
<dbReference type="Pfam" id="PF02272">
    <property type="entry name" value="DHHA1"/>
    <property type="match status" value="1"/>
</dbReference>
<dbReference type="KEGG" id="mcob:NCTC10184_00282"/>
<feature type="domain" description="DDH" evidence="1">
    <location>
        <begin position="18"/>
        <end position="159"/>
    </location>
</feature>
<name>A0A449BA36_9BACT</name>
<dbReference type="GO" id="GO:0003676">
    <property type="term" value="F:nucleic acid binding"/>
    <property type="evidence" value="ECO:0007669"/>
    <property type="project" value="InterPro"/>
</dbReference>
<dbReference type="PANTHER" id="PTHR47618">
    <property type="entry name" value="BIFUNCTIONAL OLIGORIBONUCLEASE AND PAP PHOSPHATASE NRNA"/>
    <property type="match status" value="1"/>
</dbReference>
<keyword evidence="3" id="KW-0378">Hydrolase</keyword>
<feature type="domain" description="DHHA1" evidence="2">
    <location>
        <begin position="225"/>
        <end position="317"/>
    </location>
</feature>
<dbReference type="AlphaFoldDB" id="A0A449BA36"/>
<reference evidence="3 4" key="1">
    <citation type="submission" date="2019-01" db="EMBL/GenBank/DDBJ databases">
        <authorList>
            <consortium name="Pathogen Informatics"/>
        </authorList>
    </citation>
    <scope>NUCLEOTIDE SEQUENCE [LARGE SCALE GENOMIC DNA]</scope>
    <source>
        <strain evidence="3 4">NCTC10184</strain>
    </source>
</reference>
<protein>
    <submittedName>
        <fullName evidence="3">Bifunctional oligoribonuclease and PAP phosphatase nrnA</fullName>
        <ecNumber evidence="3">3.1.-.-</ecNumber>
    </submittedName>
</protein>
<evidence type="ECO:0000259" key="2">
    <source>
        <dbReference type="Pfam" id="PF02272"/>
    </source>
</evidence>
<keyword evidence="4" id="KW-1185">Reference proteome</keyword>
<dbReference type="InterPro" id="IPR001667">
    <property type="entry name" value="DDH_dom"/>
</dbReference>
<dbReference type="InterPro" id="IPR051319">
    <property type="entry name" value="Oligoribo/pAp-PDE_c-di-AMP_PDE"/>
</dbReference>
<dbReference type="GO" id="GO:0016787">
    <property type="term" value="F:hydrolase activity"/>
    <property type="evidence" value="ECO:0007669"/>
    <property type="project" value="UniProtKB-KW"/>
</dbReference>
<dbReference type="Gene3D" id="3.90.1640.10">
    <property type="entry name" value="inorganic pyrophosphatase (n-terminal core)"/>
    <property type="match status" value="1"/>
</dbReference>
<dbReference type="Pfam" id="PF01368">
    <property type="entry name" value="DHH"/>
    <property type="match status" value="1"/>
</dbReference>
<dbReference type="EC" id="3.1.-.-" evidence="3"/>